<evidence type="ECO:0000313" key="1">
    <source>
        <dbReference type="EMBL" id="OOP71712.1"/>
    </source>
</evidence>
<dbReference type="RefSeq" id="WP_078116690.1">
    <property type="nucleotide sequence ID" value="NZ_MWMH01000007.1"/>
</dbReference>
<proteinExistence type="predicted"/>
<name>A0A1S9N2P7_CLOBE</name>
<dbReference type="AlphaFoldDB" id="A0A1S9N2P7"/>
<dbReference type="EMBL" id="MWMH01000007">
    <property type="protein sequence ID" value="OOP71712.1"/>
    <property type="molecule type" value="Genomic_DNA"/>
</dbReference>
<accession>A0A1S9N2P7</accession>
<dbReference type="Proteomes" id="UP000190959">
    <property type="component" value="Unassembled WGS sequence"/>
</dbReference>
<reference evidence="1 2" key="1">
    <citation type="submission" date="2017-02" db="EMBL/GenBank/DDBJ databases">
        <title>Genome sequence of Clostridium beijerinckii Br21.</title>
        <authorList>
            <person name="Fonseca B.C."/>
            <person name="Guazzaroni M.E."/>
            <person name="Riano-Pachon D.M."/>
            <person name="Reginatto V."/>
        </authorList>
    </citation>
    <scope>NUCLEOTIDE SEQUENCE [LARGE SCALE GENOMIC DNA]</scope>
    <source>
        <strain evidence="1 2">Br21</strain>
    </source>
</reference>
<organism evidence="1 2">
    <name type="scientific">Clostridium beijerinckii</name>
    <name type="common">Clostridium MP</name>
    <dbReference type="NCBI Taxonomy" id="1520"/>
    <lineage>
        <taxon>Bacteria</taxon>
        <taxon>Bacillati</taxon>
        <taxon>Bacillota</taxon>
        <taxon>Clostridia</taxon>
        <taxon>Eubacteriales</taxon>
        <taxon>Clostridiaceae</taxon>
        <taxon>Clostridium</taxon>
    </lineage>
</organism>
<gene>
    <name evidence="1" type="ORF">CBEIBR21_19080</name>
</gene>
<sequence length="68" mass="8295">MNKNVNFPSDPDTVRIIKEMEVYLEFQHENIMMMETWELHEYINKLTLLIINGSKLGVKWRKIYKYNC</sequence>
<comment type="caution">
    <text evidence="1">The sequence shown here is derived from an EMBL/GenBank/DDBJ whole genome shotgun (WGS) entry which is preliminary data.</text>
</comment>
<evidence type="ECO:0000313" key="2">
    <source>
        <dbReference type="Proteomes" id="UP000190959"/>
    </source>
</evidence>
<protein>
    <submittedName>
        <fullName evidence="1">Uncharacterized protein</fullName>
    </submittedName>
</protein>